<feature type="non-terminal residue" evidence="1">
    <location>
        <position position="1"/>
    </location>
</feature>
<reference evidence="1" key="1">
    <citation type="submission" date="2023-04" db="EMBL/GenBank/DDBJ databases">
        <title>Chromosome-level genome of Chaenocephalus aceratus.</title>
        <authorList>
            <person name="Park H."/>
        </authorList>
    </citation>
    <scope>NUCLEOTIDE SEQUENCE</scope>
    <source>
        <strain evidence="1">DE</strain>
        <tissue evidence="1">Muscle</tissue>
    </source>
</reference>
<evidence type="ECO:0000313" key="2">
    <source>
        <dbReference type="Proteomes" id="UP001228049"/>
    </source>
</evidence>
<protein>
    <submittedName>
        <fullName evidence="1">Olfactory receptor 1537</fullName>
    </submittedName>
</protein>
<comment type="caution">
    <text evidence="1">The sequence shown here is derived from an EMBL/GenBank/DDBJ whole genome shotgun (WGS) entry which is preliminary data.</text>
</comment>
<gene>
    <name evidence="1" type="ORF">KUDE01_028005</name>
</gene>
<organism evidence="1 2">
    <name type="scientific">Dissostichus eleginoides</name>
    <name type="common">Patagonian toothfish</name>
    <name type="synonym">Dissostichus amissus</name>
    <dbReference type="NCBI Taxonomy" id="100907"/>
    <lineage>
        <taxon>Eukaryota</taxon>
        <taxon>Metazoa</taxon>
        <taxon>Chordata</taxon>
        <taxon>Craniata</taxon>
        <taxon>Vertebrata</taxon>
        <taxon>Euteleostomi</taxon>
        <taxon>Actinopterygii</taxon>
        <taxon>Neopterygii</taxon>
        <taxon>Teleostei</taxon>
        <taxon>Neoteleostei</taxon>
        <taxon>Acanthomorphata</taxon>
        <taxon>Eupercaria</taxon>
        <taxon>Perciformes</taxon>
        <taxon>Notothenioidei</taxon>
        <taxon>Nototheniidae</taxon>
        <taxon>Dissostichus</taxon>
    </lineage>
</organism>
<dbReference type="Proteomes" id="UP001228049">
    <property type="component" value="Unassembled WGS sequence"/>
</dbReference>
<name>A0AAD9BNK2_DISEL</name>
<keyword evidence="2" id="KW-1185">Reference proteome</keyword>
<dbReference type="EMBL" id="JASDAP010000018">
    <property type="protein sequence ID" value="KAK1887215.1"/>
    <property type="molecule type" value="Genomic_DNA"/>
</dbReference>
<proteinExistence type="predicted"/>
<feature type="non-terminal residue" evidence="1">
    <location>
        <position position="179"/>
    </location>
</feature>
<accession>A0AAD9BNK2</accession>
<dbReference type="AlphaFoldDB" id="A0AAD9BNK2"/>
<sequence length="179" mass="19402">IYVAIIEYTSCDPVDVSLLSYDGLLVADSCLTPALVVQTNGPERHTDDSRGTACTEVYLDQLLVHVASSASSLVPSGSDEAGVRGGALRSITHAQFCRCTYSVAHSRQTRLALFLLGWNTVTAVATGQTSGRGPYLQRQQISAFPPPSSLNTTKLSQKHNTMEEFLCLCVIEKRDSYMI</sequence>
<keyword evidence="1" id="KW-0675">Receptor</keyword>
<evidence type="ECO:0000313" key="1">
    <source>
        <dbReference type="EMBL" id="KAK1887215.1"/>
    </source>
</evidence>